<dbReference type="CDD" id="cd17394">
    <property type="entry name" value="MFS_FucP_like"/>
    <property type="match status" value="1"/>
</dbReference>
<feature type="transmembrane region" description="Helical" evidence="11">
    <location>
        <begin position="137"/>
        <end position="160"/>
    </location>
</feature>
<protein>
    <recommendedName>
        <fullName evidence="12">Major facilitator superfamily (MFS) profile domain-containing protein</fullName>
    </recommendedName>
</protein>
<evidence type="ECO:0000256" key="5">
    <source>
        <dbReference type="ARBA" id="ARBA00022475"/>
    </source>
</evidence>
<evidence type="ECO:0000256" key="4">
    <source>
        <dbReference type="ARBA" id="ARBA00022448"/>
    </source>
</evidence>
<organism evidence="13 14">
    <name type="scientific">Phaeodactylibacter xiamenensis</name>
    <dbReference type="NCBI Taxonomy" id="1524460"/>
    <lineage>
        <taxon>Bacteria</taxon>
        <taxon>Pseudomonadati</taxon>
        <taxon>Bacteroidota</taxon>
        <taxon>Saprospiria</taxon>
        <taxon>Saprospirales</taxon>
        <taxon>Haliscomenobacteraceae</taxon>
        <taxon>Phaeodactylibacter</taxon>
    </lineage>
</organism>
<accession>A0A098S0A2</accession>
<evidence type="ECO:0000256" key="3">
    <source>
        <dbReference type="ARBA" id="ARBA00009120"/>
    </source>
</evidence>
<dbReference type="Gene3D" id="1.20.1250.20">
    <property type="entry name" value="MFS general substrate transporter like domains"/>
    <property type="match status" value="2"/>
</dbReference>
<evidence type="ECO:0000256" key="8">
    <source>
        <dbReference type="ARBA" id="ARBA00022692"/>
    </source>
</evidence>
<dbReference type="OrthoDB" id="9795150at2"/>
<keyword evidence="8 11" id="KW-0812">Transmembrane</keyword>
<proteinExistence type="inferred from homology"/>
<dbReference type="GO" id="GO:0005886">
    <property type="term" value="C:plasma membrane"/>
    <property type="evidence" value="ECO:0007669"/>
    <property type="project" value="UniProtKB-SubCell"/>
</dbReference>
<evidence type="ECO:0000256" key="10">
    <source>
        <dbReference type="ARBA" id="ARBA00023136"/>
    </source>
</evidence>
<feature type="transmembrane region" description="Helical" evidence="11">
    <location>
        <begin position="375"/>
        <end position="394"/>
    </location>
</feature>
<comment type="similarity">
    <text evidence="3">Belongs to the major facilitator superfamily. FHS transporter (TC 2.A.1.7) family.</text>
</comment>
<dbReference type="PANTHER" id="PTHR43702:SF3">
    <property type="entry name" value="PROTEIN TSGA"/>
    <property type="match status" value="1"/>
</dbReference>
<dbReference type="Proteomes" id="UP000029736">
    <property type="component" value="Unassembled WGS sequence"/>
</dbReference>
<feature type="transmembrane region" description="Helical" evidence="11">
    <location>
        <begin position="291"/>
        <end position="310"/>
    </location>
</feature>
<keyword evidence="5" id="KW-1003">Cell membrane</keyword>
<dbReference type="GO" id="GO:1904659">
    <property type="term" value="P:D-glucose transmembrane transport"/>
    <property type="evidence" value="ECO:0007669"/>
    <property type="project" value="InterPro"/>
</dbReference>
<keyword evidence="10 11" id="KW-0472">Membrane</keyword>
<dbReference type="InterPro" id="IPR020846">
    <property type="entry name" value="MFS_dom"/>
</dbReference>
<dbReference type="NCBIfam" id="TIGR01272">
    <property type="entry name" value="gluP"/>
    <property type="match status" value="1"/>
</dbReference>
<evidence type="ECO:0000256" key="7">
    <source>
        <dbReference type="ARBA" id="ARBA00022597"/>
    </source>
</evidence>
<dbReference type="InterPro" id="IPR050375">
    <property type="entry name" value="MFS_TsgA-like"/>
</dbReference>
<dbReference type="GO" id="GO:0055056">
    <property type="term" value="F:D-glucose transmembrane transporter activity"/>
    <property type="evidence" value="ECO:0007669"/>
    <property type="project" value="InterPro"/>
</dbReference>
<dbReference type="InterPro" id="IPR036259">
    <property type="entry name" value="MFS_trans_sf"/>
</dbReference>
<dbReference type="InterPro" id="IPR011701">
    <property type="entry name" value="MFS"/>
</dbReference>
<feature type="transmembrane region" description="Helical" evidence="11">
    <location>
        <begin position="180"/>
        <end position="200"/>
    </location>
</feature>
<dbReference type="PROSITE" id="PS50850">
    <property type="entry name" value="MFS"/>
    <property type="match status" value="1"/>
</dbReference>
<dbReference type="Pfam" id="PF07690">
    <property type="entry name" value="MFS_1"/>
    <property type="match status" value="1"/>
</dbReference>
<keyword evidence="14" id="KW-1185">Reference proteome</keyword>
<feature type="transmembrane region" description="Helical" evidence="11">
    <location>
        <begin position="316"/>
        <end position="338"/>
    </location>
</feature>
<evidence type="ECO:0000256" key="6">
    <source>
        <dbReference type="ARBA" id="ARBA00022519"/>
    </source>
</evidence>
<keyword evidence="6" id="KW-0997">Cell inner membrane</keyword>
<feature type="transmembrane region" description="Helical" evidence="11">
    <location>
        <begin position="46"/>
        <end position="66"/>
    </location>
</feature>
<feature type="transmembrane region" description="Helical" evidence="11">
    <location>
        <begin position="264"/>
        <end position="284"/>
    </location>
</feature>
<dbReference type="GO" id="GO:0015535">
    <property type="term" value="F:fucose:proton symporter activity"/>
    <property type="evidence" value="ECO:0007669"/>
    <property type="project" value="InterPro"/>
</dbReference>
<feature type="transmembrane region" description="Helical" evidence="11">
    <location>
        <begin position="221"/>
        <end position="244"/>
    </location>
</feature>
<gene>
    <name evidence="13" type="ORF">IX84_25990</name>
</gene>
<dbReference type="InterPro" id="IPR005275">
    <property type="entry name" value="Lfuc_symporter_FucP"/>
</dbReference>
<dbReference type="AlphaFoldDB" id="A0A098S0A2"/>
<keyword evidence="4" id="KW-0813">Transport</keyword>
<evidence type="ECO:0000256" key="9">
    <source>
        <dbReference type="ARBA" id="ARBA00022989"/>
    </source>
</evidence>
<dbReference type="PANTHER" id="PTHR43702">
    <property type="entry name" value="L-FUCOSE-PROTON SYMPORTER"/>
    <property type="match status" value="1"/>
</dbReference>
<dbReference type="RefSeq" id="WP_044227870.1">
    <property type="nucleotide sequence ID" value="NZ_JBKAGJ010000003.1"/>
</dbReference>
<sequence>MKKNPHLIPFILVTSLFFLWGLANILNSALISHFQPVFDISRAQALLVETAFYLGYFTIAVPAGLYMEKYTYKKGIILGLLLYAIGALLFIPAAKMLTFAFFLLALYVIASGLAFLETAANPYVTILGPRENATQRLNFAQSFNGVALVVGPYLAGLLIFSGNEGDMATQEAKVQAANAVVVPYVGIAVAVLVVALLIWRTQMPEPDKGDKLKFDPAIFKFRHLMLAVLAQLLYVGAQAGLWGITIDFVTEMMPGVSKEVASGAYLVAGTLLFVIGRFIGTFLMSYIKDSTLLGVYGLIAAGLCLMGIMLGGAAAVYAILAVNFFMSIMFPTIFGLGVRDLGKHTKLGSSFIIMAIVGGAVFPPIMGILSESVNIQASFWIPVVSFLFVAFYGFRGYMHPKGFVAAE</sequence>
<feature type="transmembrane region" description="Helical" evidence="11">
    <location>
        <begin position="99"/>
        <end position="116"/>
    </location>
</feature>
<feature type="transmembrane region" description="Helical" evidence="11">
    <location>
        <begin position="350"/>
        <end position="369"/>
    </location>
</feature>
<dbReference type="InterPro" id="IPR005964">
    <property type="entry name" value="Glc/Gal_transptr_bac"/>
</dbReference>
<dbReference type="STRING" id="1524460.IX84_25990"/>
<feature type="transmembrane region" description="Helical" evidence="11">
    <location>
        <begin position="7"/>
        <end position="26"/>
    </location>
</feature>
<keyword evidence="7" id="KW-0762">Sugar transport</keyword>
<evidence type="ECO:0000259" key="12">
    <source>
        <dbReference type="PROSITE" id="PS50850"/>
    </source>
</evidence>
<evidence type="ECO:0000313" key="13">
    <source>
        <dbReference type="EMBL" id="KGE85565.1"/>
    </source>
</evidence>
<dbReference type="SUPFAM" id="SSF103473">
    <property type="entry name" value="MFS general substrate transporter"/>
    <property type="match status" value="1"/>
</dbReference>
<dbReference type="EMBL" id="JPOS01000084">
    <property type="protein sequence ID" value="KGE85565.1"/>
    <property type="molecule type" value="Genomic_DNA"/>
</dbReference>
<comment type="caution">
    <text evidence="13">The sequence shown here is derived from an EMBL/GenBank/DDBJ whole genome shotgun (WGS) entry which is preliminary data.</text>
</comment>
<name>A0A098S0A2_9BACT</name>
<feature type="transmembrane region" description="Helical" evidence="11">
    <location>
        <begin position="75"/>
        <end position="93"/>
    </location>
</feature>
<evidence type="ECO:0000256" key="2">
    <source>
        <dbReference type="ARBA" id="ARBA00004429"/>
    </source>
</evidence>
<comment type="function">
    <text evidence="1">Intake of glucose and galactose.</text>
</comment>
<evidence type="ECO:0000256" key="1">
    <source>
        <dbReference type="ARBA" id="ARBA00003321"/>
    </source>
</evidence>
<evidence type="ECO:0000313" key="14">
    <source>
        <dbReference type="Proteomes" id="UP000029736"/>
    </source>
</evidence>
<feature type="domain" description="Major facilitator superfamily (MFS) profile" evidence="12">
    <location>
        <begin position="9"/>
        <end position="401"/>
    </location>
</feature>
<dbReference type="GO" id="GO:0005354">
    <property type="term" value="F:galactose transmembrane transporter activity"/>
    <property type="evidence" value="ECO:0007669"/>
    <property type="project" value="InterPro"/>
</dbReference>
<evidence type="ECO:0000256" key="11">
    <source>
        <dbReference type="SAM" id="Phobius"/>
    </source>
</evidence>
<reference evidence="13 14" key="1">
    <citation type="journal article" date="2014" name="Int. J. Syst. Evol. Microbiol.">
        <title>Phaeodactylibacter xiamenensis gen. nov., sp. nov., a member of the family Saprospiraceae isolated from the marine alga Phaeodactylum tricornutum.</title>
        <authorList>
            <person name="Chen Z.Jr."/>
            <person name="Lei X."/>
            <person name="Lai Q."/>
            <person name="Li Y."/>
            <person name="Zhang B."/>
            <person name="Zhang J."/>
            <person name="Zhang H."/>
            <person name="Yang L."/>
            <person name="Zheng W."/>
            <person name="Tian Y."/>
            <person name="Yu Z."/>
            <person name="Xu H.Jr."/>
            <person name="Zheng T."/>
        </authorList>
    </citation>
    <scope>NUCLEOTIDE SEQUENCE [LARGE SCALE GENOMIC DNA]</scope>
    <source>
        <strain evidence="13 14">KD52</strain>
    </source>
</reference>
<keyword evidence="9 11" id="KW-1133">Transmembrane helix</keyword>
<dbReference type="NCBIfam" id="TIGR00885">
    <property type="entry name" value="fucP"/>
    <property type="match status" value="1"/>
</dbReference>
<comment type="subcellular location">
    <subcellularLocation>
        <location evidence="2">Cell inner membrane</location>
        <topology evidence="2">Multi-pass membrane protein</topology>
    </subcellularLocation>
</comment>